<organism evidence="2 3">
    <name type="scientific">Neogemmobacter tilapiae</name>
    <dbReference type="NCBI Taxonomy" id="875041"/>
    <lineage>
        <taxon>Bacteria</taxon>
        <taxon>Pseudomonadati</taxon>
        <taxon>Pseudomonadota</taxon>
        <taxon>Alphaproteobacteria</taxon>
        <taxon>Rhodobacterales</taxon>
        <taxon>Paracoccaceae</taxon>
        <taxon>Neogemmobacter</taxon>
    </lineage>
</organism>
<proteinExistence type="predicted"/>
<sequence length="294" mass="31345">MGAQELYAHLGTGATTVCRAWSVTRGDGVVLGFTDHDRDLAFGGIAFKASTGMTAQVLQQTTGLSENNSEAVGALSDASISEGDLLAGRFDGARVKSWLVNWADVSQRVLQFRGSFGEISRSGGAFRAELRGLSELMNQPRGRAYQKECSAVLGDGQCKVDLENAAFGTSAAVVSVDGGRVLRFAGLGAYANRWFERGRVVVQTGAAAGLIGLIKNDRKESGLHEVELWQALGIAPRAGDTVRIEAGCDKRAATCKAKFSNFNNFRGFPHIPGEDWLQAFPSQNRLNDGGRLGD</sequence>
<evidence type="ECO:0000313" key="2">
    <source>
        <dbReference type="EMBL" id="GHC46251.1"/>
    </source>
</evidence>
<dbReference type="EMBL" id="BMYJ01000001">
    <property type="protein sequence ID" value="GHC46251.1"/>
    <property type="molecule type" value="Genomic_DNA"/>
</dbReference>
<keyword evidence="3" id="KW-1185">Reference proteome</keyword>
<dbReference type="Pfam" id="PF09931">
    <property type="entry name" value="Phage_phiJL001_Gp84_N"/>
    <property type="match status" value="1"/>
</dbReference>
<evidence type="ECO:0000259" key="1">
    <source>
        <dbReference type="Pfam" id="PF09356"/>
    </source>
</evidence>
<dbReference type="Pfam" id="PF09356">
    <property type="entry name" value="Phage_BR0599"/>
    <property type="match status" value="1"/>
</dbReference>
<protein>
    <recommendedName>
        <fullName evidence="1">Bacteriophage phiJL001 Gp84 C-terminal domain-containing protein</fullName>
    </recommendedName>
</protein>
<dbReference type="AlphaFoldDB" id="A0A918TIA3"/>
<evidence type="ECO:0000313" key="3">
    <source>
        <dbReference type="Proteomes" id="UP000638981"/>
    </source>
</evidence>
<dbReference type="InterPro" id="IPR011928">
    <property type="entry name" value="Phage_phiJL001_Gp84"/>
</dbReference>
<accession>A0A918TIA3</accession>
<dbReference type="RefSeq" id="WP_189409985.1">
    <property type="nucleotide sequence ID" value="NZ_BMYJ01000001.1"/>
</dbReference>
<name>A0A918TIA3_9RHOB</name>
<reference evidence="2" key="1">
    <citation type="journal article" date="2014" name="Int. J. Syst. Evol. Microbiol.">
        <title>Complete genome sequence of Corynebacterium casei LMG S-19264T (=DSM 44701T), isolated from a smear-ripened cheese.</title>
        <authorList>
            <consortium name="US DOE Joint Genome Institute (JGI-PGF)"/>
            <person name="Walter F."/>
            <person name="Albersmeier A."/>
            <person name="Kalinowski J."/>
            <person name="Ruckert C."/>
        </authorList>
    </citation>
    <scope>NUCLEOTIDE SEQUENCE</scope>
    <source>
        <strain evidence="2">KCTC 23310</strain>
    </source>
</reference>
<dbReference type="InterPro" id="IPR018964">
    <property type="entry name" value="Phage_phiJL001_Gp84_C"/>
</dbReference>
<dbReference type="Proteomes" id="UP000638981">
    <property type="component" value="Unassembled WGS sequence"/>
</dbReference>
<gene>
    <name evidence="2" type="ORF">GCM10007315_04900</name>
</gene>
<feature type="domain" description="Bacteriophage phiJL001 Gp84 C-terminal" evidence="1">
    <location>
        <begin position="193"/>
        <end position="275"/>
    </location>
</feature>
<comment type="caution">
    <text evidence="2">The sequence shown here is derived from an EMBL/GenBank/DDBJ whole genome shotgun (WGS) entry which is preliminary data.</text>
</comment>
<dbReference type="NCBIfam" id="TIGR02218">
    <property type="entry name" value="phg_TIGR02218"/>
    <property type="match status" value="1"/>
</dbReference>
<reference evidence="2" key="2">
    <citation type="submission" date="2020-09" db="EMBL/GenBank/DDBJ databases">
        <authorList>
            <person name="Sun Q."/>
            <person name="Kim S."/>
        </authorList>
    </citation>
    <scope>NUCLEOTIDE SEQUENCE</scope>
    <source>
        <strain evidence="2">KCTC 23310</strain>
    </source>
</reference>